<reference evidence="3" key="1">
    <citation type="submission" date="2021-03" db="EMBL/GenBank/DDBJ databases">
        <authorList>
            <person name="Kanchanasin P."/>
            <person name="Saeng-In P."/>
            <person name="Phongsopitanun W."/>
            <person name="Yuki M."/>
            <person name="Kudo T."/>
            <person name="Ohkuma M."/>
            <person name="Tanasupawat S."/>
        </authorList>
    </citation>
    <scope>NUCLEOTIDE SEQUENCE</scope>
    <source>
        <strain evidence="3">GKU 128</strain>
    </source>
</reference>
<evidence type="ECO:0000313" key="4">
    <source>
        <dbReference type="Proteomes" id="UP000669179"/>
    </source>
</evidence>
<evidence type="ECO:0000313" key="3">
    <source>
        <dbReference type="EMBL" id="MBO2449313.1"/>
    </source>
</evidence>
<dbReference type="PANTHER" id="PTHR30546:SF23">
    <property type="entry name" value="FLAVOPROTEIN-LIKE PROTEIN YCP4-RELATED"/>
    <property type="match status" value="1"/>
</dbReference>
<proteinExistence type="inferred from homology"/>
<dbReference type="InterPro" id="IPR005025">
    <property type="entry name" value="FMN_Rdtase-like_dom"/>
</dbReference>
<dbReference type="GO" id="GO:0016020">
    <property type="term" value="C:membrane"/>
    <property type="evidence" value="ECO:0007669"/>
    <property type="project" value="TreeGrafter"/>
</dbReference>
<dbReference type="EMBL" id="JAGEOJ010000007">
    <property type="protein sequence ID" value="MBO2449313.1"/>
    <property type="molecule type" value="Genomic_DNA"/>
</dbReference>
<dbReference type="EC" id="1.6.5.2" evidence="3"/>
<dbReference type="GO" id="GO:0003955">
    <property type="term" value="F:NAD(P)H dehydrogenase (quinone) activity"/>
    <property type="evidence" value="ECO:0007669"/>
    <property type="project" value="UniProtKB-EC"/>
</dbReference>
<keyword evidence="4" id="KW-1185">Reference proteome</keyword>
<dbReference type="NCBIfam" id="NF002999">
    <property type="entry name" value="PRK03767.1"/>
    <property type="match status" value="1"/>
</dbReference>
<protein>
    <submittedName>
        <fullName evidence="3">NAD(P)H:quinone oxidoreductase</fullName>
        <ecNumber evidence="3">1.6.5.2</ecNumber>
    </submittedName>
</protein>
<feature type="domain" description="Flavodoxin-like" evidence="2">
    <location>
        <begin position="9"/>
        <end position="194"/>
    </location>
</feature>
<dbReference type="GO" id="GO:0010181">
    <property type="term" value="F:FMN binding"/>
    <property type="evidence" value="ECO:0007669"/>
    <property type="project" value="InterPro"/>
</dbReference>
<accession>A0A939PFT5</accession>
<evidence type="ECO:0000259" key="2">
    <source>
        <dbReference type="PROSITE" id="PS50902"/>
    </source>
</evidence>
<dbReference type="InterPro" id="IPR029039">
    <property type="entry name" value="Flavoprotein-like_sf"/>
</dbReference>
<dbReference type="SUPFAM" id="SSF52218">
    <property type="entry name" value="Flavoproteins"/>
    <property type="match status" value="1"/>
</dbReference>
<dbReference type="Pfam" id="PF03358">
    <property type="entry name" value="FMN_red"/>
    <property type="match status" value="1"/>
</dbReference>
<comment type="caution">
    <text evidence="3">The sequence shown here is derived from an EMBL/GenBank/DDBJ whole genome shotgun (WGS) entry which is preliminary data.</text>
</comment>
<dbReference type="NCBIfam" id="TIGR01755">
    <property type="entry name" value="flav_wrbA"/>
    <property type="match status" value="1"/>
</dbReference>
<dbReference type="InterPro" id="IPR010089">
    <property type="entry name" value="Flavoprotein_WrbA-like"/>
</dbReference>
<comment type="similarity">
    <text evidence="1">Belongs to the WrbA family.</text>
</comment>
<keyword evidence="3" id="KW-0560">Oxidoreductase</keyword>
<dbReference type="PANTHER" id="PTHR30546">
    <property type="entry name" value="FLAVODOXIN-RELATED PROTEIN WRBA-RELATED"/>
    <property type="match status" value="1"/>
</dbReference>
<evidence type="ECO:0000256" key="1">
    <source>
        <dbReference type="ARBA" id="ARBA00006961"/>
    </source>
</evidence>
<dbReference type="InterPro" id="IPR008254">
    <property type="entry name" value="Flavodoxin/NO_synth"/>
</dbReference>
<dbReference type="RefSeq" id="WP_208257174.1">
    <property type="nucleotide sequence ID" value="NZ_JAGEOJ010000007.1"/>
</dbReference>
<dbReference type="PROSITE" id="PS50902">
    <property type="entry name" value="FLAVODOXIN_LIKE"/>
    <property type="match status" value="1"/>
</dbReference>
<sequence length="212" mass="22725">MSLDAPLRVAIIYYSATGTIFKLAKTAATAAEKTGAEVRLRKVRELAPDEAIASNQGWADHAEATQHVVEATLDDLEWADVILMGAPTRYGMPAAQLKQFIDTTGPLWGQGLLVNKVMSSFTASATPHGGQESTILALNNTFYHWGAIIVPPGYADPIQFQMGNPYGTSHVSANGEIPPDEIALTAMEFQTRRTIEIGEALKRGRADAAAEG</sequence>
<organism evidence="3 4">
    <name type="scientific">Actinomadura barringtoniae</name>
    <dbReference type="NCBI Taxonomy" id="1427535"/>
    <lineage>
        <taxon>Bacteria</taxon>
        <taxon>Bacillati</taxon>
        <taxon>Actinomycetota</taxon>
        <taxon>Actinomycetes</taxon>
        <taxon>Streptosporangiales</taxon>
        <taxon>Thermomonosporaceae</taxon>
        <taxon>Actinomadura</taxon>
    </lineage>
</organism>
<gene>
    <name evidence="3" type="primary">wrbA</name>
    <name evidence="3" type="ORF">J4573_19580</name>
</gene>
<name>A0A939PFT5_9ACTN</name>
<dbReference type="AlphaFoldDB" id="A0A939PFT5"/>
<dbReference type="Gene3D" id="3.40.50.360">
    <property type="match status" value="1"/>
</dbReference>
<dbReference type="Proteomes" id="UP000669179">
    <property type="component" value="Unassembled WGS sequence"/>
</dbReference>